<comment type="caution">
    <text evidence="2">The sequence shown here is derived from an EMBL/GenBank/DDBJ whole genome shotgun (WGS) entry which is preliminary data.</text>
</comment>
<dbReference type="Proteomes" id="UP000688137">
    <property type="component" value="Unassembled WGS sequence"/>
</dbReference>
<dbReference type="Pfam" id="PF02204">
    <property type="entry name" value="VPS9"/>
    <property type="match status" value="1"/>
</dbReference>
<evidence type="ECO:0000259" key="1">
    <source>
        <dbReference type="PROSITE" id="PS51205"/>
    </source>
</evidence>
<dbReference type="InterPro" id="IPR003123">
    <property type="entry name" value="VPS9"/>
</dbReference>
<dbReference type="SMART" id="SM00167">
    <property type="entry name" value="VPS9"/>
    <property type="match status" value="1"/>
</dbReference>
<name>A0A8S1M399_PARPR</name>
<accession>A0A8S1M399</accession>
<protein>
    <recommendedName>
        <fullName evidence="1">VPS9 domain-containing protein</fullName>
    </recommendedName>
</protein>
<dbReference type="GO" id="GO:0016197">
    <property type="term" value="P:endosomal transport"/>
    <property type="evidence" value="ECO:0007669"/>
    <property type="project" value="TreeGrafter"/>
</dbReference>
<dbReference type="OMA" id="GCYQRIS"/>
<dbReference type="GO" id="GO:0005737">
    <property type="term" value="C:cytoplasm"/>
    <property type="evidence" value="ECO:0007669"/>
    <property type="project" value="TreeGrafter"/>
</dbReference>
<feature type="domain" description="VPS9" evidence="1">
    <location>
        <begin position="312"/>
        <end position="469"/>
    </location>
</feature>
<gene>
    <name evidence="2" type="ORF">PPRIM_AZ9-3.1.T0520262</name>
</gene>
<sequence length="500" mass="59253">MGNESAKSVTKDSSELLLSQHTKTIESSQVENSKIFVQENKLSYCIVCCNCFGLIKTQLVEIQLTWIDYTLRKLNRSEYKHQAWSDLIKQRLQNIDIKNFEDQQAIYLNKIRMIISSYETNSSMYQNKISNHYENIEQSKINIFEYYEEEANTIFEDRKKSCINDKQFFREVMGMINQQIKIVDHPCGLILQTFQNYIVNYTGPQVWFRDSFRRDKYKDQLIKSTELCDEIIEFLKFFVNCIDSYYMIDKFVQSTHLLNCFTSTNNIAFVINILFLDERIYIKILKSFSELYAFENYQYQLSLRILNQNTIADFDVQLQLQLNSNTQISFEFQQDYLKGNPSIQFSEYEDFNQPYQLAINTLKQLEQVQSPANQLKIISKTFKQINFCIHDYYEKHPELEALKSYGTDDIVPILTYVIVKCNIQNFGIILKIIEAFTPKQIMTGILGYYLVTIQGCYQRISQYEKFQQVRQTLETTKPEDQTVHQNQFQQKVLSSDQFKI</sequence>
<proteinExistence type="predicted"/>
<dbReference type="EMBL" id="CAJJDM010000052">
    <property type="protein sequence ID" value="CAD8074407.1"/>
    <property type="molecule type" value="Genomic_DNA"/>
</dbReference>
<dbReference type="GO" id="GO:0005085">
    <property type="term" value="F:guanyl-nucleotide exchange factor activity"/>
    <property type="evidence" value="ECO:0007669"/>
    <property type="project" value="TreeGrafter"/>
</dbReference>
<dbReference type="PANTHER" id="PTHR46089">
    <property type="entry name" value="ALSIN HOMOLOG"/>
    <property type="match status" value="1"/>
</dbReference>
<dbReference type="GO" id="GO:0031267">
    <property type="term" value="F:small GTPase binding"/>
    <property type="evidence" value="ECO:0007669"/>
    <property type="project" value="TreeGrafter"/>
</dbReference>
<reference evidence="2" key="1">
    <citation type="submission" date="2021-01" db="EMBL/GenBank/DDBJ databases">
        <authorList>
            <consortium name="Genoscope - CEA"/>
            <person name="William W."/>
        </authorList>
    </citation>
    <scope>NUCLEOTIDE SEQUENCE</scope>
</reference>
<organism evidence="2 3">
    <name type="scientific">Paramecium primaurelia</name>
    <dbReference type="NCBI Taxonomy" id="5886"/>
    <lineage>
        <taxon>Eukaryota</taxon>
        <taxon>Sar</taxon>
        <taxon>Alveolata</taxon>
        <taxon>Ciliophora</taxon>
        <taxon>Intramacronucleata</taxon>
        <taxon>Oligohymenophorea</taxon>
        <taxon>Peniculida</taxon>
        <taxon>Parameciidae</taxon>
        <taxon>Paramecium</taxon>
    </lineage>
</organism>
<dbReference type="PROSITE" id="PS51205">
    <property type="entry name" value="VPS9"/>
    <property type="match status" value="1"/>
</dbReference>
<dbReference type="PANTHER" id="PTHR46089:SF2">
    <property type="entry name" value="ALSIN HOMOLOG"/>
    <property type="match status" value="1"/>
</dbReference>
<dbReference type="AlphaFoldDB" id="A0A8S1M399"/>
<keyword evidence="3" id="KW-1185">Reference proteome</keyword>
<evidence type="ECO:0000313" key="2">
    <source>
        <dbReference type="EMBL" id="CAD8074407.1"/>
    </source>
</evidence>
<evidence type="ECO:0000313" key="3">
    <source>
        <dbReference type="Proteomes" id="UP000688137"/>
    </source>
</evidence>
<dbReference type="InterPro" id="IPR051984">
    <property type="entry name" value="Alsin"/>
</dbReference>